<protein>
    <submittedName>
        <fullName evidence="1">Uncharacterized protein</fullName>
    </submittedName>
</protein>
<sequence length="64" mass="6988">MAEAVFVLIAVFFNSGSDDFAFFDAPGFSAETLPAFLVTVEVVPDFFLVAGIITPRGIFYDDLF</sequence>
<organism evidence="1 2">
    <name type="scientific">Methanooceanicella nereidis</name>
    <dbReference type="NCBI Taxonomy" id="2052831"/>
    <lineage>
        <taxon>Archaea</taxon>
        <taxon>Methanobacteriati</taxon>
        <taxon>Methanobacteriota</taxon>
        <taxon>Stenosarchaea group</taxon>
        <taxon>Methanomicrobia</taxon>
        <taxon>Methanocellales</taxon>
        <taxon>Methanocellaceae</taxon>
        <taxon>Methanooceanicella</taxon>
    </lineage>
</organism>
<dbReference type="RefSeq" id="WP_230743133.1">
    <property type="nucleotide sequence ID" value="NZ_PGCK01000014.1"/>
</dbReference>
<reference evidence="1 2" key="1">
    <citation type="submission" date="2017-11" db="EMBL/GenBank/DDBJ databases">
        <title>Isolation and Characterization of Family Methanocellaceae Species from Potential Methane Hydrate Area Offshore Southwestern Taiwan.</title>
        <authorList>
            <person name="Zhang W.-L."/>
            <person name="Chen W.-C."/>
            <person name="Lai M.-C."/>
            <person name="Chen S.-C."/>
        </authorList>
    </citation>
    <scope>NUCLEOTIDE SEQUENCE [LARGE SCALE GENOMIC DNA]</scope>
    <source>
        <strain evidence="1 2">CWC-04</strain>
    </source>
</reference>
<dbReference type="Proteomes" id="UP001320159">
    <property type="component" value="Unassembled WGS sequence"/>
</dbReference>
<dbReference type="EMBL" id="PGCK01000014">
    <property type="protein sequence ID" value="MCD1296185.1"/>
    <property type="molecule type" value="Genomic_DNA"/>
</dbReference>
<keyword evidence="2" id="KW-1185">Reference proteome</keyword>
<evidence type="ECO:0000313" key="1">
    <source>
        <dbReference type="EMBL" id="MCD1296185.1"/>
    </source>
</evidence>
<comment type="caution">
    <text evidence="1">The sequence shown here is derived from an EMBL/GenBank/DDBJ whole genome shotgun (WGS) entry which is preliminary data.</text>
</comment>
<proteinExistence type="predicted"/>
<name>A0AAP2RH92_9EURY</name>
<accession>A0AAP2RH92</accession>
<dbReference type="AlphaFoldDB" id="A0AAP2RH92"/>
<evidence type="ECO:0000313" key="2">
    <source>
        <dbReference type="Proteomes" id="UP001320159"/>
    </source>
</evidence>
<gene>
    <name evidence="1" type="ORF">CUJ83_14375</name>
</gene>